<evidence type="ECO:0000313" key="2">
    <source>
        <dbReference type="EMBL" id="EGC03605.1"/>
    </source>
</evidence>
<feature type="transmembrane region" description="Helical" evidence="1">
    <location>
        <begin position="154"/>
        <end position="172"/>
    </location>
</feature>
<dbReference type="EMBL" id="ADKM02000062">
    <property type="protein sequence ID" value="EGC03605.1"/>
    <property type="molecule type" value="Genomic_DNA"/>
</dbReference>
<name>E9SAS0_RUMAL</name>
<gene>
    <name evidence="2" type="ORF">CUS_8032</name>
</gene>
<sequence length="209" mass="23131">MKGILTKEKYVIWHTCSLYLIIPLFFYVIMIVTLFIRKTTLDGFPIGMVYMFMGITPIATTNADIQSRWNTSCLTMPYSRSQIVSAKYICALILTAGVTVSWLMMIFICRMLGADITVNTILSLTFTGIAFGLMPASIFLPLSFKWYNTTGGKRVVLGGIMGGVIGAADSYILSNVPGAKGSAIFMGMMTAVFFISWLISVKIFERKDV</sequence>
<dbReference type="PANTHER" id="PTHR41309:SF2">
    <property type="entry name" value="MEMBRANE PROTEIN"/>
    <property type="match status" value="1"/>
</dbReference>
<reference evidence="2 3" key="1">
    <citation type="submission" date="2011-02" db="EMBL/GenBank/DDBJ databases">
        <authorList>
            <person name="Nelson K.E."/>
            <person name="Sutton G."/>
            <person name="Torralba M."/>
            <person name="Durkin S."/>
            <person name="Harkins D."/>
            <person name="Montgomery R."/>
            <person name="Ziemer C."/>
            <person name="Klaassens E."/>
            <person name="Ocuiv P."/>
            <person name="Morrison M."/>
        </authorList>
    </citation>
    <scope>NUCLEOTIDE SEQUENCE [LARGE SCALE GENOMIC DNA]</scope>
    <source>
        <strain evidence="2 3">8</strain>
    </source>
</reference>
<dbReference type="OrthoDB" id="1655186at2"/>
<feature type="transmembrane region" description="Helical" evidence="1">
    <location>
        <begin position="12"/>
        <end position="36"/>
    </location>
</feature>
<organism evidence="2 3">
    <name type="scientific">Ruminococcus albus 8</name>
    <dbReference type="NCBI Taxonomy" id="246199"/>
    <lineage>
        <taxon>Bacteria</taxon>
        <taxon>Bacillati</taxon>
        <taxon>Bacillota</taxon>
        <taxon>Clostridia</taxon>
        <taxon>Eubacteriales</taxon>
        <taxon>Oscillospiraceae</taxon>
        <taxon>Ruminococcus</taxon>
    </lineage>
</organism>
<evidence type="ECO:0000313" key="3">
    <source>
        <dbReference type="Proteomes" id="UP000004259"/>
    </source>
</evidence>
<dbReference type="Pfam" id="PF13346">
    <property type="entry name" value="ABC2_membrane_5"/>
    <property type="match status" value="1"/>
</dbReference>
<keyword evidence="3" id="KW-1185">Reference proteome</keyword>
<evidence type="ECO:0000256" key="1">
    <source>
        <dbReference type="SAM" id="Phobius"/>
    </source>
</evidence>
<feature type="transmembrane region" description="Helical" evidence="1">
    <location>
        <begin position="184"/>
        <end position="204"/>
    </location>
</feature>
<dbReference type="AlphaFoldDB" id="E9SAS0"/>
<protein>
    <submittedName>
        <fullName evidence="2">Conserved domain protein</fullName>
    </submittedName>
</protein>
<feature type="transmembrane region" description="Helical" evidence="1">
    <location>
        <begin position="120"/>
        <end position="142"/>
    </location>
</feature>
<feature type="transmembrane region" description="Helical" evidence="1">
    <location>
        <begin position="48"/>
        <end position="65"/>
    </location>
</feature>
<proteinExistence type="predicted"/>
<comment type="caution">
    <text evidence="2">The sequence shown here is derived from an EMBL/GenBank/DDBJ whole genome shotgun (WGS) entry which is preliminary data.</text>
</comment>
<dbReference type="InterPro" id="IPR025699">
    <property type="entry name" value="ABC2_memb-like"/>
</dbReference>
<keyword evidence="1" id="KW-0812">Transmembrane</keyword>
<dbReference type="Proteomes" id="UP000004259">
    <property type="component" value="Unassembled WGS sequence"/>
</dbReference>
<accession>E9SAS0</accession>
<feature type="transmembrane region" description="Helical" evidence="1">
    <location>
        <begin position="86"/>
        <end position="108"/>
    </location>
</feature>
<dbReference type="PANTHER" id="PTHR41309">
    <property type="entry name" value="MEMBRANE PROTEIN-RELATED"/>
    <property type="match status" value="1"/>
</dbReference>
<keyword evidence="1" id="KW-0472">Membrane</keyword>
<dbReference type="STRING" id="246199.CUS_8032"/>
<dbReference type="RefSeq" id="WP_002848371.1">
    <property type="nucleotide sequence ID" value="NZ_ADKM02000062.1"/>
</dbReference>
<keyword evidence="1" id="KW-1133">Transmembrane helix</keyword>